<name>A0A6J7WZB7_9CAUD</name>
<evidence type="ECO:0008006" key="2">
    <source>
        <dbReference type="Google" id="ProtNLM"/>
    </source>
</evidence>
<proteinExistence type="predicted"/>
<dbReference type="EMBL" id="LR798317">
    <property type="protein sequence ID" value="CAB5223157.1"/>
    <property type="molecule type" value="Genomic_DNA"/>
</dbReference>
<evidence type="ECO:0000313" key="1">
    <source>
        <dbReference type="EMBL" id="CAB5223157.1"/>
    </source>
</evidence>
<organism evidence="1">
    <name type="scientific">uncultured Caudovirales phage</name>
    <dbReference type="NCBI Taxonomy" id="2100421"/>
    <lineage>
        <taxon>Viruses</taxon>
        <taxon>Duplodnaviria</taxon>
        <taxon>Heunggongvirae</taxon>
        <taxon>Uroviricota</taxon>
        <taxon>Caudoviricetes</taxon>
        <taxon>Peduoviridae</taxon>
        <taxon>Maltschvirus</taxon>
        <taxon>Maltschvirus maltsch</taxon>
    </lineage>
</organism>
<reference evidence="1" key="1">
    <citation type="submission" date="2020-05" db="EMBL/GenBank/DDBJ databases">
        <authorList>
            <person name="Chiriac C."/>
            <person name="Salcher M."/>
            <person name="Ghai R."/>
            <person name="Kavagutti S V."/>
        </authorList>
    </citation>
    <scope>NUCLEOTIDE SEQUENCE</scope>
</reference>
<protein>
    <recommendedName>
        <fullName evidence="2">Homeodomain-like domain containing protein</fullName>
    </recommendedName>
</protein>
<gene>
    <name evidence="1" type="ORF">UFOVP380_5</name>
</gene>
<sequence>MHYKTLTTDELREAIVRMLSMGLERQEVAKRLGFNNMPLFYYYAKKTGIKMAIYAHPKVGGVPVHSIYSLLNWQGDGTVKRVAATLGVSPQAISMGVKRYEQWLFLRKREGIE</sequence>
<accession>A0A6J7WZB7</accession>